<feature type="domain" description="Phage shock protein PspC N-terminal" evidence="7">
    <location>
        <begin position="49"/>
        <end position="104"/>
    </location>
</feature>
<keyword evidence="5" id="KW-0812">Transmembrane</keyword>
<dbReference type="RefSeq" id="WP_187975139.1">
    <property type="nucleotide sequence ID" value="NZ_CP046884.1"/>
</dbReference>
<dbReference type="SUPFAM" id="SSF55874">
    <property type="entry name" value="ATPase domain of HSP90 chaperone/DNA topoisomerase II/histidine kinase"/>
    <property type="match status" value="1"/>
</dbReference>
<evidence type="ECO:0000256" key="4">
    <source>
        <dbReference type="SAM" id="MobiDB-lite"/>
    </source>
</evidence>
<dbReference type="InterPro" id="IPR003594">
    <property type="entry name" value="HATPase_dom"/>
</dbReference>
<dbReference type="Pfam" id="PF02518">
    <property type="entry name" value="HATPase_c"/>
    <property type="match status" value="1"/>
</dbReference>
<evidence type="ECO:0000256" key="3">
    <source>
        <dbReference type="ARBA" id="ARBA00023012"/>
    </source>
</evidence>
<keyword evidence="1" id="KW-0808">Transferase</keyword>
<feature type="transmembrane region" description="Helical" evidence="5">
    <location>
        <begin position="78"/>
        <end position="100"/>
    </location>
</feature>
<gene>
    <name evidence="8" type="ORF">GP475_02780</name>
</gene>
<dbReference type="EMBL" id="CP046884">
    <property type="protein sequence ID" value="QNQ89687.1"/>
    <property type="molecule type" value="Genomic_DNA"/>
</dbReference>
<dbReference type="GO" id="GO:0016301">
    <property type="term" value="F:kinase activity"/>
    <property type="evidence" value="ECO:0007669"/>
    <property type="project" value="UniProtKB-KW"/>
</dbReference>
<feature type="compositionally biased region" description="Basic and acidic residues" evidence="4">
    <location>
        <begin position="1"/>
        <end position="12"/>
    </location>
</feature>
<dbReference type="KEGG" id="cpoy:GP475_02780"/>
<evidence type="ECO:0000256" key="1">
    <source>
        <dbReference type="ARBA" id="ARBA00022679"/>
    </source>
</evidence>
<keyword evidence="5" id="KW-1133">Transmembrane helix</keyword>
<feature type="domain" description="Histidine kinase/HSP90-like ATPase" evidence="6">
    <location>
        <begin position="347"/>
        <end position="432"/>
    </location>
</feature>
<dbReference type="Pfam" id="PF04024">
    <property type="entry name" value="PspC"/>
    <property type="match status" value="1"/>
</dbReference>
<dbReference type="PANTHER" id="PTHR24421:SF61">
    <property type="entry name" value="OXYGEN SENSOR HISTIDINE KINASE NREB"/>
    <property type="match status" value="1"/>
</dbReference>
<feature type="transmembrane region" description="Helical" evidence="5">
    <location>
        <begin position="185"/>
        <end position="205"/>
    </location>
</feature>
<dbReference type="AlphaFoldDB" id="A0A7H0SMB2"/>
<dbReference type="InterPro" id="IPR007168">
    <property type="entry name" value="Phageshock_PspC_N"/>
</dbReference>
<evidence type="ECO:0000256" key="5">
    <source>
        <dbReference type="SAM" id="Phobius"/>
    </source>
</evidence>
<feature type="region of interest" description="Disordered" evidence="4">
    <location>
        <begin position="1"/>
        <end position="26"/>
    </location>
</feature>
<feature type="transmembrane region" description="Helical" evidence="5">
    <location>
        <begin position="152"/>
        <end position="173"/>
    </location>
</feature>
<proteinExistence type="predicted"/>
<keyword evidence="5" id="KW-0472">Membrane</keyword>
<protein>
    <submittedName>
        <fullName evidence="8">PspC domain-containing protein</fullName>
    </submittedName>
</protein>
<dbReference type="PANTHER" id="PTHR24421">
    <property type="entry name" value="NITRATE/NITRITE SENSOR PROTEIN NARX-RELATED"/>
    <property type="match status" value="1"/>
</dbReference>
<reference evidence="8 9" key="1">
    <citation type="submission" date="2019-12" db="EMBL/GenBank/DDBJ databases">
        <title>Corynebacterium sp. nov., isolated from feces of the Anser Albifrons in China.</title>
        <authorList>
            <person name="Liu Q."/>
        </authorList>
    </citation>
    <scope>NUCLEOTIDE SEQUENCE [LARGE SCALE GENOMIC DNA]</scope>
    <source>
        <strain evidence="8 9">4H37-19</strain>
    </source>
</reference>
<keyword evidence="3" id="KW-0902">Two-component regulatory system</keyword>
<dbReference type="GO" id="GO:0000160">
    <property type="term" value="P:phosphorelay signal transduction system"/>
    <property type="evidence" value="ECO:0007669"/>
    <property type="project" value="UniProtKB-KW"/>
</dbReference>
<evidence type="ECO:0000313" key="9">
    <source>
        <dbReference type="Proteomes" id="UP000516320"/>
    </source>
</evidence>
<evidence type="ECO:0000259" key="6">
    <source>
        <dbReference type="Pfam" id="PF02518"/>
    </source>
</evidence>
<organism evidence="8 9">
    <name type="scientific">Corynebacterium poyangense</name>
    <dbReference type="NCBI Taxonomy" id="2684405"/>
    <lineage>
        <taxon>Bacteria</taxon>
        <taxon>Bacillati</taxon>
        <taxon>Actinomycetota</taxon>
        <taxon>Actinomycetes</taxon>
        <taxon>Mycobacteriales</taxon>
        <taxon>Corynebacteriaceae</taxon>
        <taxon>Corynebacterium</taxon>
    </lineage>
</organism>
<feature type="compositionally biased region" description="Polar residues" evidence="4">
    <location>
        <begin position="13"/>
        <end position="22"/>
    </location>
</feature>
<evidence type="ECO:0000259" key="7">
    <source>
        <dbReference type="Pfam" id="PF04024"/>
    </source>
</evidence>
<dbReference type="CDD" id="cd16917">
    <property type="entry name" value="HATPase_UhpB-NarQ-NarX-like"/>
    <property type="match status" value="1"/>
</dbReference>
<evidence type="ECO:0000256" key="2">
    <source>
        <dbReference type="ARBA" id="ARBA00022777"/>
    </source>
</evidence>
<keyword evidence="9" id="KW-1185">Reference proteome</keyword>
<keyword evidence="2" id="KW-0418">Kinase</keyword>
<dbReference type="InterPro" id="IPR036890">
    <property type="entry name" value="HATPase_C_sf"/>
</dbReference>
<dbReference type="InterPro" id="IPR050482">
    <property type="entry name" value="Sensor_HK_TwoCompSys"/>
</dbReference>
<sequence length="433" mass="47007">MYPPQDEGRKETYSTSQPSDISARTRVDSYLTTRGEEESGRTISPYPVFVRPTQNRVLGGVAAGLAQHIGWDTRMVRIGLLLLVMVSGLGLALYLALWAFTPAEDESLSAQTQHSQPRTKSENTHHGRNSVWLVVLVGVFFVLKFGNLPNLIPVGFLAPLVLTVGGLFIAWMAYDRGVGSWGAKIAVIVGAILMLGGIIVGVVLWNLGTGGFGTALITVILTVLGILFLTAPLLMKIWRQIVATETARVAADQRAEMASHLHDSVLQTLALIQKRAEDSGEVTRLARGQERELRQWLFDPPVPGGRQFFQVLNNAAAEIEDRYGVSIAPVCVGHDLPLDEKTELVAAAAREAIQNAARHSGQQTVNVYAENTGDTLEVYVRDRGVGFELSEVAPHRHGIRDSIYGRMQRIGGQAEIHSAPGEGTEISLVVPLA</sequence>
<accession>A0A7H0SMB2</accession>
<feature type="transmembrane region" description="Helical" evidence="5">
    <location>
        <begin position="211"/>
        <end position="234"/>
    </location>
</feature>
<evidence type="ECO:0000313" key="8">
    <source>
        <dbReference type="EMBL" id="QNQ89687.1"/>
    </source>
</evidence>
<name>A0A7H0SMB2_9CORY</name>
<dbReference type="Gene3D" id="3.30.565.10">
    <property type="entry name" value="Histidine kinase-like ATPase, C-terminal domain"/>
    <property type="match status" value="1"/>
</dbReference>
<dbReference type="Proteomes" id="UP000516320">
    <property type="component" value="Chromosome"/>
</dbReference>